<dbReference type="PROSITE" id="PS00061">
    <property type="entry name" value="ADH_SHORT"/>
    <property type="match status" value="1"/>
</dbReference>
<dbReference type="InterPro" id="IPR020904">
    <property type="entry name" value="Sc_DH/Rdtase_CS"/>
</dbReference>
<protein>
    <submittedName>
        <fullName evidence="5">SDR family NAD(P)-dependent oxidoreductase</fullName>
    </submittedName>
</protein>
<evidence type="ECO:0000256" key="3">
    <source>
        <dbReference type="RuleBase" id="RU000363"/>
    </source>
</evidence>
<dbReference type="EMBL" id="QYJN01000002">
    <property type="protein sequence ID" value="RIP36121.1"/>
    <property type="molecule type" value="Genomic_DNA"/>
</dbReference>
<sequence length="273" mass="29458">MDNQFKGVNVIITGATGVIGSTFVKGLVAQGANVGILGRSEEKITALQEELGDAQIQTVDLEADVLDKSSLERAKQRFNETFGNIDILINGAGGNHPNATTNDEFYDAKGENTFFDLTEPGVDAVFKLNYVGTFLPSQVFAKDIVNSRQGSIINISSMNAFTPLTKIPAYSGAKAAVSNFTEWLSTYFSGKVRVNAIAPGFFETNQNKGLLRNADGSYSDRANKILTQTPMNRFGDPEEILGTLYWLMDYNASSFVTGIVVPVDGGFNSYSGV</sequence>
<dbReference type="Proteomes" id="UP000265541">
    <property type="component" value="Unassembled WGS sequence"/>
</dbReference>
<dbReference type="GO" id="GO:0016616">
    <property type="term" value="F:oxidoreductase activity, acting on the CH-OH group of donors, NAD or NADP as acceptor"/>
    <property type="evidence" value="ECO:0007669"/>
    <property type="project" value="TreeGrafter"/>
</dbReference>
<dbReference type="AlphaFoldDB" id="A0A3A0W4S4"/>
<gene>
    <name evidence="5" type="ORF">BUZ14_05580</name>
</gene>
<dbReference type="PRINTS" id="PR00080">
    <property type="entry name" value="SDRFAMILY"/>
</dbReference>
<evidence type="ECO:0000313" key="5">
    <source>
        <dbReference type="EMBL" id="RIP36121.1"/>
    </source>
</evidence>
<evidence type="ECO:0000256" key="1">
    <source>
        <dbReference type="ARBA" id="ARBA00006484"/>
    </source>
</evidence>
<dbReference type="Gene3D" id="3.40.50.720">
    <property type="entry name" value="NAD(P)-binding Rossmann-like Domain"/>
    <property type="match status" value="1"/>
</dbReference>
<dbReference type="NCBIfam" id="NF006132">
    <property type="entry name" value="PRK08277.1"/>
    <property type="match status" value="1"/>
</dbReference>
<dbReference type="InterPro" id="IPR036291">
    <property type="entry name" value="NAD(P)-bd_dom_sf"/>
</dbReference>
<comment type="similarity">
    <text evidence="1 3">Belongs to the short-chain dehydrogenases/reductases (SDR) family.</text>
</comment>
<keyword evidence="4" id="KW-0175">Coiled coil</keyword>
<dbReference type="SUPFAM" id="SSF51735">
    <property type="entry name" value="NAD(P)-binding Rossmann-fold domains"/>
    <property type="match status" value="1"/>
</dbReference>
<organism evidence="5 6">
    <name type="scientific">Staphylococcus gallinarum</name>
    <dbReference type="NCBI Taxonomy" id="1293"/>
    <lineage>
        <taxon>Bacteria</taxon>
        <taxon>Bacillati</taxon>
        <taxon>Bacillota</taxon>
        <taxon>Bacilli</taxon>
        <taxon>Bacillales</taxon>
        <taxon>Staphylococcaceae</taxon>
        <taxon>Staphylococcus</taxon>
    </lineage>
</organism>
<evidence type="ECO:0000256" key="2">
    <source>
        <dbReference type="ARBA" id="ARBA00023002"/>
    </source>
</evidence>
<evidence type="ECO:0000313" key="6">
    <source>
        <dbReference type="Proteomes" id="UP000265541"/>
    </source>
</evidence>
<reference evidence="5 6" key="1">
    <citation type="journal article" date="2016" name="Front. Microbiol.">
        <title>Comprehensive Phylogenetic Analysis of Bovine Non-aureus Staphylococci Species Based on Whole-Genome Sequencing.</title>
        <authorList>
            <person name="Naushad S."/>
            <person name="Barkema H.W."/>
            <person name="Luby C."/>
            <person name="Condas L.A."/>
            <person name="Nobrega D.B."/>
            <person name="Carson D.A."/>
            <person name="De Buck J."/>
        </authorList>
    </citation>
    <scope>NUCLEOTIDE SEQUENCE [LARGE SCALE GENOMIC DNA]</scope>
    <source>
        <strain evidence="5 6">SNUC 4781</strain>
    </source>
</reference>
<dbReference type="Pfam" id="PF00106">
    <property type="entry name" value="adh_short"/>
    <property type="match status" value="1"/>
</dbReference>
<dbReference type="OrthoDB" id="9803333at2"/>
<dbReference type="PRINTS" id="PR00081">
    <property type="entry name" value="GDHRDH"/>
</dbReference>
<dbReference type="RefSeq" id="WP_119484886.1">
    <property type="nucleotide sequence ID" value="NZ_QYJN01000002.1"/>
</dbReference>
<dbReference type="PANTHER" id="PTHR42760">
    <property type="entry name" value="SHORT-CHAIN DEHYDROGENASES/REDUCTASES FAMILY MEMBER"/>
    <property type="match status" value="1"/>
</dbReference>
<dbReference type="CDD" id="cd08935">
    <property type="entry name" value="mannonate_red_SDR_c"/>
    <property type="match status" value="1"/>
</dbReference>
<name>A0A3A0W4S4_STAGA</name>
<proteinExistence type="inferred from homology"/>
<evidence type="ECO:0000256" key="4">
    <source>
        <dbReference type="SAM" id="Coils"/>
    </source>
</evidence>
<accession>A0A3A0W4S4</accession>
<dbReference type="PANTHER" id="PTHR42760:SF115">
    <property type="entry name" value="3-OXOACYL-[ACYL-CARRIER-PROTEIN] REDUCTASE FABG"/>
    <property type="match status" value="1"/>
</dbReference>
<feature type="coiled-coil region" evidence="4">
    <location>
        <begin position="37"/>
        <end position="64"/>
    </location>
</feature>
<keyword evidence="2" id="KW-0560">Oxidoreductase</keyword>
<dbReference type="InterPro" id="IPR002347">
    <property type="entry name" value="SDR_fam"/>
</dbReference>
<comment type="caution">
    <text evidence="5">The sequence shown here is derived from an EMBL/GenBank/DDBJ whole genome shotgun (WGS) entry which is preliminary data.</text>
</comment>